<evidence type="ECO:0000313" key="10">
    <source>
        <dbReference type="Proteomes" id="UP000268007"/>
    </source>
</evidence>
<comment type="similarity">
    <text evidence="2">Belongs to the SusD family.</text>
</comment>
<reference evidence="9 10" key="1">
    <citation type="submission" date="2018-10" db="EMBL/GenBank/DDBJ databases">
        <title>Genomic Encyclopedia of Archaeal and Bacterial Type Strains, Phase II (KMG-II): from individual species to whole genera.</title>
        <authorList>
            <person name="Goeker M."/>
        </authorList>
    </citation>
    <scope>NUCLEOTIDE SEQUENCE [LARGE SCALE GENOMIC DNA]</scope>
    <source>
        <strain evidence="9 10">DSM 18602</strain>
    </source>
</reference>
<keyword evidence="10" id="KW-1185">Reference proteome</keyword>
<dbReference type="CDD" id="cd08977">
    <property type="entry name" value="SusD"/>
    <property type="match status" value="1"/>
</dbReference>
<dbReference type="InterPro" id="IPR033985">
    <property type="entry name" value="SusD-like_N"/>
</dbReference>
<accession>A0A495IZF0</accession>
<evidence type="ECO:0000256" key="4">
    <source>
        <dbReference type="ARBA" id="ARBA00023136"/>
    </source>
</evidence>
<sequence length="607" mass="67138">MKKKLIYSILMVSAVSATSLISSCKKYLTETPQAAFSQQAAFGNVSLATDVVMGVYAKLTGDSGYGIRVSMYYPYDSDEILGAPNTSATLDGDRRDIARYGATASNAQIEAPFEGLYTGIERANICIKYIPLMPQYTNGTAADQAALKRLYGEVLTLRAQFYFELIRNWGDLPAQFVPSADMPTLVIPKTNRDVIYDHLLNDLLTAEPLLPWRTDNGVARDERITKGVAKGLRARLALFRGGYSLRNDTKIMERRSDFLKYYQIAKDECADVIASNAHSLNASYQALWKNYVCAHTLDPNGEIMFEVAMAGGSGISDSKLGYYNGPRLTNAASAATTGTITTYGNSTLLVLPTYFYSFDPNDTRRDVTVAPYYFNLDGSKVLQKLVGMFDGKFRRDWITNPSFNSSASFLTQYFGLNWPILRYSDILLMYAEADNEIGNGPSTNAIAYFNQVRSRGFGGAAIGVTPTTHDAFFTAIQNERFFEFGGEGIRKYDLIRWNLLNTNLTATRANLALMMNKQAPYASLPQSMYYLPGQQTVVYGNSLYAPTPSATPTGYTKIAWVSSITNTGTVPYIDFVAKYFTPNHSELLPIPQPSLDANPLLTQNPGY</sequence>
<evidence type="ECO:0000256" key="2">
    <source>
        <dbReference type="ARBA" id="ARBA00006275"/>
    </source>
</evidence>
<proteinExistence type="inferred from homology"/>
<dbReference type="PROSITE" id="PS51257">
    <property type="entry name" value="PROKAR_LIPOPROTEIN"/>
    <property type="match status" value="1"/>
</dbReference>
<feature type="chain" id="PRO_5019845545" evidence="6">
    <location>
        <begin position="18"/>
        <end position="607"/>
    </location>
</feature>
<name>A0A495IZF0_9SPHI</name>
<dbReference type="InterPro" id="IPR012944">
    <property type="entry name" value="SusD_RagB_dom"/>
</dbReference>
<dbReference type="Gene3D" id="1.25.40.390">
    <property type="match status" value="1"/>
</dbReference>
<dbReference type="GO" id="GO:0009279">
    <property type="term" value="C:cell outer membrane"/>
    <property type="evidence" value="ECO:0007669"/>
    <property type="project" value="UniProtKB-SubCell"/>
</dbReference>
<evidence type="ECO:0000259" key="7">
    <source>
        <dbReference type="Pfam" id="PF07980"/>
    </source>
</evidence>
<evidence type="ECO:0000259" key="8">
    <source>
        <dbReference type="Pfam" id="PF14322"/>
    </source>
</evidence>
<dbReference type="Proteomes" id="UP000268007">
    <property type="component" value="Unassembled WGS sequence"/>
</dbReference>
<evidence type="ECO:0000256" key="6">
    <source>
        <dbReference type="SAM" id="SignalP"/>
    </source>
</evidence>
<feature type="domain" description="SusD-like N-terminal" evidence="8">
    <location>
        <begin position="103"/>
        <end position="236"/>
    </location>
</feature>
<dbReference type="AlphaFoldDB" id="A0A495IZF0"/>
<dbReference type="Pfam" id="PF07980">
    <property type="entry name" value="SusD_RagB"/>
    <property type="match status" value="1"/>
</dbReference>
<comment type="caution">
    <text evidence="9">The sequence shown here is derived from an EMBL/GenBank/DDBJ whole genome shotgun (WGS) entry which is preliminary data.</text>
</comment>
<feature type="signal peptide" evidence="6">
    <location>
        <begin position="1"/>
        <end position="17"/>
    </location>
</feature>
<gene>
    <name evidence="9" type="ORF">BDD43_1625</name>
</gene>
<keyword evidence="4" id="KW-0472">Membrane</keyword>
<dbReference type="RefSeq" id="WP_162847003.1">
    <property type="nucleotide sequence ID" value="NZ_RBKU01000001.1"/>
</dbReference>
<evidence type="ECO:0000313" key="9">
    <source>
        <dbReference type="EMBL" id="RKR81478.1"/>
    </source>
</evidence>
<comment type="subcellular location">
    <subcellularLocation>
        <location evidence="1">Cell outer membrane</location>
    </subcellularLocation>
</comment>
<protein>
    <submittedName>
        <fullName evidence="9">Putative outer membrane starch-binding protein</fullName>
    </submittedName>
</protein>
<dbReference type="Pfam" id="PF14322">
    <property type="entry name" value="SusD-like_3"/>
    <property type="match status" value="1"/>
</dbReference>
<keyword evidence="5" id="KW-0998">Cell outer membrane</keyword>
<evidence type="ECO:0000256" key="3">
    <source>
        <dbReference type="ARBA" id="ARBA00022729"/>
    </source>
</evidence>
<dbReference type="SUPFAM" id="SSF48452">
    <property type="entry name" value="TPR-like"/>
    <property type="match status" value="1"/>
</dbReference>
<dbReference type="EMBL" id="RBKU01000001">
    <property type="protein sequence ID" value="RKR81478.1"/>
    <property type="molecule type" value="Genomic_DNA"/>
</dbReference>
<feature type="domain" description="RagB/SusD" evidence="7">
    <location>
        <begin position="417"/>
        <end position="607"/>
    </location>
</feature>
<organism evidence="9 10">
    <name type="scientific">Mucilaginibacter gracilis</name>
    <dbReference type="NCBI Taxonomy" id="423350"/>
    <lineage>
        <taxon>Bacteria</taxon>
        <taxon>Pseudomonadati</taxon>
        <taxon>Bacteroidota</taxon>
        <taxon>Sphingobacteriia</taxon>
        <taxon>Sphingobacteriales</taxon>
        <taxon>Sphingobacteriaceae</taxon>
        <taxon>Mucilaginibacter</taxon>
    </lineage>
</organism>
<dbReference type="InterPro" id="IPR011990">
    <property type="entry name" value="TPR-like_helical_dom_sf"/>
</dbReference>
<evidence type="ECO:0000256" key="5">
    <source>
        <dbReference type="ARBA" id="ARBA00023237"/>
    </source>
</evidence>
<keyword evidence="3 6" id="KW-0732">Signal</keyword>
<evidence type="ECO:0000256" key="1">
    <source>
        <dbReference type="ARBA" id="ARBA00004442"/>
    </source>
</evidence>